<sequence length="158" mass="17786">MGYQSDSVSKETKAIENTQEILEVKPEHLGPSLLHSPVRNRYSVINANLVVGKDIRLRARNAKQLEIAGWQVSLPAPLVTDQSDYYGLCQTEKGNTFNYAIDADGRLFLYGTFVDSEDHVILNVNPYLAELPLRYVNFRNGGGEFVVPRDEPKPTDEF</sequence>
<dbReference type="RefSeq" id="WP_327018774.1">
    <property type="nucleotide sequence ID" value="NZ_JBHSFV010000001.1"/>
</dbReference>
<dbReference type="EMBL" id="JBHSFV010000001">
    <property type="protein sequence ID" value="MFC4632784.1"/>
    <property type="molecule type" value="Genomic_DNA"/>
</dbReference>
<gene>
    <name evidence="1" type="ORF">ACFO3O_02635</name>
</gene>
<evidence type="ECO:0000313" key="1">
    <source>
        <dbReference type="EMBL" id="MFC4632784.1"/>
    </source>
</evidence>
<keyword evidence="2" id="KW-1185">Reference proteome</keyword>
<organism evidence="1 2">
    <name type="scientific">Dokdonia ponticola</name>
    <dbReference type="NCBI Taxonomy" id="2041041"/>
    <lineage>
        <taxon>Bacteria</taxon>
        <taxon>Pseudomonadati</taxon>
        <taxon>Bacteroidota</taxon>
        <taxon>Flavobacteriia</taxon>
        <taxon>Flavobacteriales</taxon>
        <taxon>Flavobacteriaceae</taxon>
        <taxon>Dokdonia</taxon>
    </lineage>
</organism>
<name>A0ABV9HS62_9FLAO</name>
<evidence type="ECO:0000313" key="2">
    <source>
        <dbReference type="Proteomes" id="UP001596043"/>
    </source>
</evidence>
<dbReference type="Proteomes" id="UP001596043">
    <property type="component" value="Unassembled WGS sequence"/>
</dbReference>
<comment type="caution">
    <text evidence="1">The sequence shown here is derived from an EMBL/GenBank/DDBJ whole genome shotgun (WGS) entry which is preliminary data.</text>
</comment>
<reference evidence="2" key="1">
    <citation type="journal article" date="2019" name="Int. J. Syst. Evol. Microbiol.">
        <title>The Global Catalogue of Microorganisms (GCM) 10K type strain sequencing project: providing services to taxonomists for standard genome sequencing and annotation.</title>
        <authorList>
            <consortium name="The Broad Institute Genomics Platform"/>
            <consortium name="The Broad Institute Genome Sequencing Center for Infectious Disease"/>
            <person name="Wu L."/>
            <person name="Ma J."/>
        </authorList>
    </citation>
    <scope>NUCLEOTIDE SEQUENCE [LARGE SCALE GENOMIC DNA]</scope>
    <source>
        <strain evidence="2">YJ-61-S</strain>
    </source>
</reference>
<accession>A0ABV9HS62</accession>
<proteinExistence type="predicted"/>
<protein>
    <submittedName>
        <fullName evidence="1">Uncharacterized protein</fullName>
    </submittedName>
</protein>